<keyword evidence="6 7" id="KW-0472">Membrane</keyword>
<keyword evidence="3" id="KW-1003">Cell membrane</keyword>
<dbReference type="CDD" id="cd13134">
    <property type="entry name" value="MATE_like_8"/>
    <property type="match status" value="1"/>
</dbReference>
<dbReference type="STRING" id="1603886.GCA_001895165_01247"/>
<feature type="transmembrane region" description="Helical" evidence="7">
    <location>
        <begin position="325"/>
        <end position="346"/>
    </location>
</feature>
<evidence type="ECO:0000256" key="5">
    <source>
        <dbReference type="ARBA" id="ARBA00022989"/>
    </source>
</evidence>
<organism evidence="8 9">
    <name type="scientific">Bifidobacterium lemurum</name>
    <dbReference type="NCBI Taxonomy" id="1603886"/>
    <lineage>
        <taxon>Bacteria</taxon>
        <taxon>Bacillati</taxon>
        <taxon>Actinomycetota</taxon>
        <taxon>Actinomycetes</taxon>
        <taxon>Bifidobacteriales</taxon>
        <taxon>Bifidobacteriaceae</taxon>
        <taxon>Bifidobacterium</taxon>
    </lineage>
</organism>
<feature type="transmembrane region" description="Helical" evidence="7">
    <location>
        <begin position="204"/>
        <end position="227"/>
    </location>
</feature>
<evidence type="ECO:0000256" key="3">
    <source>
        <dbReference type="ARBA" id="ARBA00022475"/>
    </source>
</evidence>
<dbReference type="Pfam" id="PF01554">
    <property type="entry name" value="MatE"/>
    <property type="match status" value="2"/>
</dbReference>
<evidence type="ECO:0000256" key="7">
    <source>
        <dbReference type="SAM" id="Phobius"/>
    </source>
</evidence>
<comment type="subcellular location">
    <subcellularLocation>
        <location evidence="1">Cell membrane</location>
        <topology evidence="1">Multi-pass membrane protein</topology>
    </subcellularLocation>
</comment>
<evidence type="ECO:0000313" key="8">
    <source>
        <dbReference type="EMBL" id="OZG63445.1"/>
    </source>
</evidence>
<sequence length="468" mass="50201">MSDPQSAAGATVAMPRREFLTHVFTLALPIAFQQFMLALSSCADGLMLGGVGQNELSAVSLATQFQFIFNLILAALILGMSMLVAQYWGARDRGAVERVFGFVVRYAGLVAALFAAATLLAPELLMSLMTNDATLVALGARYLRVSSVSYLFIGISQMAICLLKNIGAAAASMMISTVGVVIHVALNLPLIYGMGGCPALGVEGAAVSTVISRGIELAWSLLLIRRIGVVRLRWRHIARPDAALRKDFWRYTIVLLGNELVWGCGFTMYTVIMGHLGADAVAANAIANIVKDLLVCMCSGMGNAGSIMVGNMLGRNDFAGARLAGRRFCLLSAIVGVLTGLTILAIRPLVLELASLTPQAHDYLSVMLLVCAYYAACKSMTGLTIGGIFPAGGDVRFGLACDSIVMWVIVVPIGLLAAFVWHLPVIWVYVLLNTDECIKMIPALLHYRRHRWLRNVTRSALNSSDAVE</sequence>
<protein>
    <submittedName>
        <fullName evidence="8">MATE family efflux transporter</fullName>
    </submittedName>
</protein>
<reference evidence="8 9" key="1">
    <citation type="journal article" date="2017" name="BMC Genomics">
        <title>Comparative genomic and phylogenomic analyses of the Bifidobacteriaceae family.</title>
        <authorList>
            <person name="Lugli G.A."/>
            <person name="Milani C."/>
            <person name="Turroni F."/>
            <person name="Duranti S."/>
            <person name="Mancabelli L."/>
            <person name="Mangifesta M."/>
            <person name="Ferrario C."/>
            <person name="Modesto M."/>
            <person name="Mattarelli P."/>
            <person name="Jiri K."/>
            <person name="van Sinderen D."/>
            <person name="Ventura M."/>
        </authorList>
    </citation>
    <scope>NUCLEOTIDE SEQUENCE [LARGE SCALE GENOMIC DNA]</scope>
    <source>
        <strain evidence="8 9">DSM 28807</strain>
    </source>
</reference>
<dbReference type="GO" id="GO:0042910">
    <property type="term" value="F:xenobiotic transmembrane transporter activity"/>
    <property type="evidence" value="ECO:0007669"/>
    <property type="project" value="InterPro"/>
</dbReference>
<evidence type="ECO:0000256" key="6">
    <source>
        <dbReference type="ARBA" id="ARBA00023136"/>
    </source>
</evidence>
<dbReference type="InterPro" id="IPR047135">
    <property type="entry name" value="YsiQ"/>
</dbReference>
<keyword evidence="4 7" id="KW-0812">Transmembrane</keyword>
<dbReference type="EMBL" id="MWWX01000001">
    <property type="protein sequence ID" value="OZG63445.1"/>
    <property type="molecule type" value="Genomic_DNA"/>
</dbReference>
<dbReference type="GO" id="GO:0015297">
    <property type="term" value="F:antiporter activity"/>
    <property type="evidence" value="ECO:0007669"/>
    <property type="project" value="InterPro"/>
</dbReference>
<feature type="transmembrane region" description="Helical" evidence="7">
    <location>
        <begin position="404"/>
        <end position="432"/>
    </location>
</feature>
<feature type="transmembrane region" description="Helical" evidence="7">
    <location>
        <begin position="170"/>
        <end position="192"/>
    </location>
</feature>
<evidence type="ECO:0000256" key="1">
    <source>
        <dbReference type="ARBA" id="ARBA00004651"/>
    </source>
</evidence>
<dbReference type="PANTHER" id="PTHR42925:SF2">
    <property type="entry name" value="NA+ DRIVEN MULTIDRUG EFFLUX PUMP"/>
    <property type="match status" value="1"/>
</dbReference>
<dbReference type="PIRSF" id="PIRSF006603">
    <property type="entry name" value="DinF"/>
    <property type="match status" value="1"/>
</dbReference>
<feature type="transmembrane region" description="Helical" evidence="7">
    <location>
        <begin position="67"/>
        <end position="90"/>
    </location>
</feature>
<keyword evidence="9" id="KW-1185">Reference proteome</keyword>
<dbReference type="InterPro" id="IPR048279">
    <property type="entry name" value="MdtK-like"/>
</dbReference>
<gene>
    <name evidence="8" type="ORF">BLEM_0148</name>
</gene>
<dbReference type="Proteomes" id="UP000216352">
    <property type="component" value="Unassembled WGS sequence"/>
</dbReference>
<dbReference type="PANTHER" id="PTHR42925">
    <property type="entry name" value="MULTIDRUG AND TOXIN EFFLUX PROTEIN MATE FAMILY"/>
    <property type="match status" value="1"/>
</dbReference>
<comment type="caution">
    <text evidence="8">The sequence shown here is derived from an EMBL/GenBank/DDBJ whole genome shotgun (WGS) entry which is preliminary data.</text>
</comment>
<keyword evidence="2" id="KW-0813">Transport</keyword>
<evidence type="ECO:0000313" key="9">
    <source>
        <dbReference type="Proteomes" id="UP000216352"/>
    </source>
</evidence>
<feature type="transmembrane region" description="Helical" evidence="7">
    <location>
        <begin position="366"/>
        <end position="392"/>
    </location>
</feature>
<evidence type="ECO:0000256" key="4">
    <source>
        <dbReference type="ARBA" id="ARBA00022692"/>
    </source>
</evidence>
<dbReference type="NCBIfam" id="TIGR00797">
    <property type="entry name" value="matE"/>
    <property type="match status" value="1"/>
</dbReference>
<feature type="transmembrane region" description="Helical" evidence="7">
    <location>
        <begin position="292"/>
        <end position="313"/>
    </location>
</feature>
<feature type="transmembrane region" description="Helical" evidence="7">
    <location>
        <begin position="23"/>
        <end position="47"/>
    </location>
</feature>
<keyword evidence="5 7" id="KW-1133">Transmembrane helix</keyword>
<name>A0A261FWT7_9BIFI</name>
<feature type="transmembrane region" description="Helical" evidence="7">
    <location>
        <begin position="142"/>
        <end position="163"/>
    </location>
</feature>
<feature type="transmembrane region" description="Helical" evidence="7">
    <location>
        <begin position="102"/>
        <end position="122"/>
    </location>
</feature>
<accession>A0A261FWT7</accession>
<evidence type="ECO:0000256" key="2">
    <source>
        <dbReference type="ARBA" id="ARBA00022448"/>
    </source>
</evidence>
<dbReference type="AlphaFoldDB" id="A0A261FWT7"/>
<proteinExistence type="predicted"/>
<dbReference type="InterPro" id="IPR002528">
    <property type="entry name" value="MATE_fam"/>
</dbReference>
<feature type="transmembrane region" description="Helical" evidence="7">
    <location>
        <begin position="248"/>
        <end position="272"/>
    </location>
</feature>
<dbReference type="GO" id="GO:0005886">
    <property type="term" value="C:plasma membrane"/>
    <property type="evidence" value="ECO:0007669"/>
    <property type="project" value="UniProtKB-SubCell"/>
</dbReference>